<name>A0A822ZJ48_NELNU</name>
<dbReference type="AlphaFoldDB" id="A0A822ZJ48"/>
<comment type="caution">
    <text evidence="1">The sequence shown here is derived from an EMBL/GenBank/DDBJ whole genome shotgun (WGS) entry which is preliminary data.</text>
</comment>
<sequence length="110" mass="12712">MCANRKEKKAYEVKNVKSNNFNFLIIPSKNEDLSVSLLIGKKKKNYPLVWSSDIASILSSMYSGFPCYVSILCPSLFYPCSPSRNLMPYVVTKLKCIIFLKFSYSCYCYW</sequence>
<organism evidence="1 2">
    <name type="scientific">Nelumbo nucifera</name>
    <name type="common">Sacred lotus</name>
    <dbReference type="NCBI Taxonomy" id="4432"/>
    <lineage>
        <taxon>Eukaryota</taxon>
        <taxon>Viridiplantae</taxon>
        <taxon>Streptophyta</taxon>
        <taxon>Embryophyta</taxon>
        <taxon>Tracheophyta</taxon>
        <taxon>Spermatophyta</taxon>
        <taxon>Magnoliopsida</taxon>
        <taxon>Proteales</taxon>
        <taxon>Nelumbonaceae</taxon>
        <taxon>Nelumbo</taxon>
    </lineage>
</organism>
<evidence type="ECO:0000313" key="2">
    <source>
        <dbReference type="Proteomes" id="UP000607653"/>
    </source>
</evidence>
<dbReference type="Proteomes" id="UP000607653">
    <property type="component" value="Unassembled WGS sequence"/>
</dbReference>
<reference evidence="1 2" key="1">
    <citation type="journal article" date="2020" name="Mol. Biol. Evol.">
        <title>Distinct Expression and Methylation Patterns for Genes with Different Fates following a Single Whole-Genome Duplication in Flowering Plants.</title>
        <authorList>
            <person name="Shi T."/>
            <person name="Rahmani R.S."/>
            <person name="Gugger P.F."/>
            <person name="Wang M."/>
            <person name="Li H."/>
            <person name="Zhang Y."/>
            <person name="Li Z."/>
            <person name="Wang Q."/>
            <person name="Van de Peer Y."/>
            <person name="Marchal K."/>
            <person name="Chen J."/>
        </authorList>
    </citation>
    <scope>NUCLEOTIDE SEQUENCE [LARGE SCALE GENOMIC DNA]</scope>
    <source>
        <tissue evidence="1">Leaf</tissue>
    </source>
</reference>
<dbReference type="EMBL" id="DUZY01000006">
    <property type="protein sequence ID" value="DAD43475.1"/>
    <property type="molecule type" value="Genomic_DNA"/>
</dbReference>
<gene>
    <name evidence="1" type="ORF">HUJ06_001705</name>
</gene>
<evidence type="ECO:0000313" key="1">
    <source>
        <dbReference type="EMBL" id="DAD43475.1"/>
    </source>
</evidence>
<accession>A0A822ZJ48</accession>
<proteinExistence type="predicted"/>
<protein>
    <submittedName>
        <fullName evidence="1">Uncharacterized protein</fullName>
    </submittedName>
</protein>
<keyword evidence="2" id="KW-1185">Reference proteome</keyword>